<sequence>MDDQQRIKNGSVRSRIVLSGVLLSLAGCANHYQLSPEAAYAEVMVTSTNDSTRTLLRDSDVLIFSPECQLIGNSPVMATQGGNDESHVFPVLRVPVGQAIALTLAYRDARLGENRACATTLIFTPQSHHRYTLTHTVSNQVRQCRADMVDDTTAAQPSYALADYSCSMQGKTAAGTNSKPIRHRMKMENGVAIAVKDENW</sequence>
<comment type="caution">
    <text evidence="1">The sequence shown here is derived from an EMBL/GenBank/DDBJ whole genome shotgun (WGS) entry which is preliminary data.</text>
</comment>
<dbReference type="KEGG" id="vct:JV59_25900"/>
<dbReference type="RefSeq" id="WP_040122650.1">
    <property type="nucleotide sequence ID" value="NZ_CM004384.1"/>
</dbReference>
<dbReference type="EMBL" id="JXXR01000008">
    <property type="protein sequence ID" value="KJY74867.1"/>
    <property type="molecule type" value="Genomic_DNA"/>
</dbReference>
<dbReference type="GeneID" id="93944910"/>
<dbReference type="AlphaFoldDB" id="A0A7Y4BPW7"/>
<protein>
    <submittedName>
        <fullName evidence="1">Uncharacterized protein</fullName>
    </submittedName>
</protein>
<name>A0A7Y4BPW7_9VIBR</name>
<accession>A0A7Y4BPW7</accession>
<gene>
    <name evidence="1" type="ORF">TW71_07915</name>
</gene>
<dbReference type="PROSITE" id="PS51257">
    <property type="entry name" value="PROKAR_LIPOPROTEIN"/>
    <property type="match status" value="1"/>
</dbReference>
<evidence type="ECO:0000313" key="1">
    <source>
        <dbReference type="EMBL" id="KJY74867.1"/>
    </source>
</evidence>
<reference evidence="1" key="1">
    <citation type="journal article" date="2015" name="BMC Genomics">
        <title>Genome mining reveals unlocked bioactive potential of marine Gram-negative bacteria.</title>
        <authorList>
            <person name="Machado H."/>
            <person name="Sonnenschein E.C."/>
            <person name="Melchiorsen J."/>
            <person name="Gram L."/>
        </authorList>
    </citation>
    <scope>NUCLEOTIDE SEQUENCE</scope>
    <source>
        <strain evidence="1">S2052</strain>
    </source>
</reference>
<proteinExistence type="predicted"/>
<organism evidence="1">
    <name type="scientific">Vibrio coralliilyticus</name>
    <dbReference type="NCBI Taxonomy" id="190893"/>
    <lineage>
        <taxon>Bacteria</taxon>
        <taxon>Pseudomonadati</taxon>
        <taxon>Pseudomonadota</taxon>
        <taxon>Gammaproteobacteria</taxon>
        <taxon>Vibrionales</taxon>
        <taxon>Vibrionaceae</taxon>
        <taxon>Vibrio</taxon>
    </lineage>
</organism>